<dbReference type="Gene3D" id="3.30.70.100">
    <property type="match status" value="1"/>
</dbReference>
<dbReference type="PANTHER" id="PTHR37832:SF1">
    <property type="entry name" value="STRESS-RESPONSE A_B BARREL DOMAIN-CONTAINING PROTEIN"/>
    <property type="match status" value="1"/>
</dbReference>
<organism evidence="3 4">
    <name type="scientific">Sulfurimonas marina</name>
    <dbReference type="NCBI Taxonomy" id="2590551"/>
    <lineage>
        <taxon>Bacteria</taxon>
        <taxon>Pseudomonadati</taxon>
        <taxon>Campylobacterota</taxon>
        <taxon>Epsilonproteobacteria</taxon>
        <taxon>Campylobacterales</taxon>
        <taxon>Sulfurimonadaceae</taxon>
        <taxon>Sulfurimonas</taxon>
    </lineage>
</organism>
<keyword evidence="4" id="KW-1185">Reference proteome</keyword>
<keyword evidence="1" id="KW-0175">Coiled coil</keyword>
<dbReference type="Pfam" id="PF07876">
    <property type="entry name" value="Dabb"/>
    <property type="match status" value="1"/>
</dbReference>
<dbReference type="InterPro" id="IPR011008">
    <property type="entry name" value="Dimeric_a/b-barrel"/>
</dbReference>
<reference evidence="3 4" key="1">
    <citation type="submission" date="2019-06" db="EMBL/GenBank/DDBJ databases">
        <title>Sulfurimonas gotlandica sp. nov., a chemoautotrophic and psychrotolerant epsilonproteobacterium isolated from a pelagic redoxcline, and an emended description of the genus Sulfurimonas.</title>
        <authorList>
            <person name="Wang S."/>
            <person name="Jiang L."/>
            <person name="Shao Z."/>
        </authorList>
    </citation>
    <scope>NUCLEOTIDE SEQUENCE [LARGE SCALE GENOMIC DNA]</scope>
    <source>
        <strain evidence="3 4">B2</strain>
    </source>
</reference>
<feature type="coiled-coil region" evidence="1">
    <location>
        <begin position="12"/>
        <end position="39"/>
    </location>
</feature>
<sequence>MIVHIVMFKFKEENKALNLAKVQNKLENLEVLIDELKSMEVGINFTEADRAMDLSLYSTFESVEDLQAYAVHPEHLKVVEFIKEVTLESKVVDYILE</sequence>
<evidence type="ECO:0000313" key="3">
    <source>
        <dbReference type="EMBL" id="QOP41600.1"/>
    </source>
</evidence>
<dbReference type="EMBL" id="CP041165">
    <property type="protein sequence ID" value="QOP41600.1"/>
    <property type="molecule type" value="Genomic_DNA"/>
</dbReference>
<evidence type="ECO:0000313" key="4">
    <source>
        <dbReference type="Proteomes" id="UP000593910"/>
    </source>
</evidence>
<dbReference type="PANTHER" id="PTHR37832">
    <property type="entry name" value="BLL2683 PROTEIN"/>
    <property type="match status" value="1"/>
</dbReference>
<dbReference type="AlphaFoldDB" id="A0A7M1AW03"/>
<gene>
    <name evidence="3" type="ORF">FJR03_07495</name>
</gene>
<protein>
    <submittedName>
        <fullName evidence="3">Dabb family protein</fullName>
    </submittedName>
</protein>
<dbReference type="SUPFAM" id="SSF54909">
    <property type="entry name" value="Dimeric alpha+beta barrel"/>
    <property type="match status" value="1"/>
</dbReference>
<dbReference type="KEGG" id="smax:FJR03_07495"/>
<dbReference type="Proteomes" id="UP000593910">
    <property type="component" value="Chromosome"/>
</dbReference>
<accession>A0A7M1AW03</accession>
<proteinExistence type="predicted"/>
<dbReference type="SMART" id="SM00886">
    <property type="entry name" value="Dabb"/>
    <property type="match status" value="1"/>
</dbReference>
<evidence type="ECO:0000256" key="1">
    <source>
        <dbReference type="SAM" id="Coils"/>
    </source>
</evidence>
<feature type="domain" description="Stress-response A/B barrel" evidence="2">
    <location>
        <begin position="2"/>
        <end position="94"/>
    </location>
</feature>
<dbReference type="PROSITE" id="PS51502">
    <property type="entry name" value="S_R_A_B_BARREL"/>
    <property type="match status" value="1"/>
</dbReference>
<dbReference type="InterPro" id="IPR013097">
    <property type="entry name" value="Dabb"/>
</dbReference>
<evidence type="ECO:0000259" key="2">
    <source>
        <dbReference type="PROSITE" id="PS51502"/>
    </source>
</evidence>
<dbReference type="RefSeq" id="WP_193112917.1">
    <property type="nucleotide sequence ID" value="NZ_CP041165.1"/>
</dbReference>
<name>A0A7M1AW03_9BACT</name>